<evidence type="ECO:0000313" key="2">
    <source>
        <dbReference type="Proteomes" id="UP001614264"/>
    </source>
</evidence>
<dbReference type="Proteomes" id="UP001614264">
    <property type="component" value="Unassembled WGS sequence"/>
</dbReference>
<comment type="caution">
    <text evidence="1">The sequence shown here is derived from an EMBL/GenBank/DDBJ whole genome shotgun (WGS) entry which is preliminary data.</text>
</comment>
<evidence type="ECO:0000313" key="1">
    <source>
        <dbReference type="EMBL" id="MFI7876017.1"/>
    </source>
</evidence>
<protein>
    <submittedName>
        <fullName evidence="1">Uncharacterized protein</fullName>
    </submittedName>
</protein>
<proteinExistence type="predicted"/>
<dbReference type="EMBL" id="JBITPR010000066">
    <property type="protein sequence ID" value="MFI7876017.1"/>
    <property type="molecule type" value="Genomic_DNA"/>
</dbReference>
<organism evidence="1 2">
    <name type="scientific">Streptomyces salinarius</name>
    <dbReference type="NCBI Taxonomy" id="2762598"/>
    <lineage>
        <taxon>Bacteria</taxon>
        <taxon>Bacillati</taxon>
        <taxon>Actinomycetota</taxon>
        <taxon>Actinomycetes</taxon>
        <taxon>Kitasatosporales</taxon>
        <taxon>Streptomycetaceae</taxon>
        <taxon>Streptomyces</taxon>
    </lineage>
</organism>
<accession>A0ABW8BLU0</accession>
<reference evidence="1 2" key="1">
    <citation type="submission" date="2024-07" db="EMBL/GenBank/DDBJ databases">
        <title>Whole genome sequencing of Prodigiosin pigment-producing Streptomyces salinarius isolated from rhizosphere soil of Arachis hypogaea.</title>
        <authorList>
            <person name="Vidhya A."/>
            <person name="Ramya S."/>
        </authorList>
    </citation>
    <scope>NUCLEOTIDE SEQUENCE [LARGE SCALE GENOMIC DNA]</scope>
    <source>
        <strain evidence="1 2">VRMG2420</strain>
    </source>
</reference>
<gene>
    <name evidence="1" type="ORF">AB4829_36165</name>
</gene>
<sequence length="75" mass="8045">MTYGGRPDRGPRGPNPLAGRVLWTSWTAWPGGWLMPEGGDWALYRPLHRDQASGIVLAEAQETGAVAFGRGPVDG</sequence>
<dbReference type="RefSeq" id="WP_176156331.1">
    <property type="nucleotide sequence ID" value="NZ_JBITPR010000066.1"/>
</dbReference>
<keyword evidence="2" id="KW-1185">Reference proteome</keyword>
<name>A0ABW8BLU0_9ACTN</name>